<reference evidence="2" key="1">
    <citation type="submission" date="2025-08" db="UniProtKB">
        <authorList>
            <consortium name="Ensembl"/>
        </authorList>
    </citation>
    <scope>IDENTIFICATION</scope>
</reference>
<accession>A0A8C6SLZ4</accession>
<dbReference type="Gene3D" id="1.10.150.50">
    <property type="entry name" value="Transcription Factor, Ets-1"/>
    <property type="match status" value="1"/>
</dbReference>
<dbReference type="SUPFAM" id="SSF47769">
    <property type="entry name" value="SAM/Pointed domain"/>
    <property type="match status" value="1"/>
</dbReference>
<dbReference type="PROSITE" id="PS50105">
    <property type="entry name" value="SAM_DOMAIN"/>
    <property type="match status" value="1"/>
</dbReference>
<dbReference type="InterPro" id="IPR001660">
    <property type="entry name" value="SAM"/>
</dbReference>
<dbReference type="PANTHER" id="PTHR46829">
    <property type="entry name" value="STERILE ALPHA MOTIF DOMAIN-CONTAINING PROTEIN 15"/>
    <property type="match status" value="1"/>
</dbReference>
<keyword evidence="3" id="KW-1185">Reference proteome</keyword>
<reference evidence="2" key="2">
    <citation type="submission" date="2025-09" db="UniProtKB">
        <authorList>
            <consortium name="Ensembl"/>
        </authorList>
    </citation>
    <scope>IDENTIFICATION</scope>
</reference>
<evidence type="ECO:0000313" key="3">
    <source>
        <dbReference type="Proteomes" id="UP000694523"/>
    </source>
</evidence>
<sequence>MASNVIDLQAVSTRTADFYYLQWSCQDVGSWIEDLGFPQYKACFIENFITGRKLVHVNHKNLPKLGITDFEHIKVIVGRVRELLEITESPWDTRVMFLQKKSRTGAQADGLTYEEFISSLYHSEDR</sequence>
<evidence type="ECO:0000259" key="1">
    <source>
        <dbReference type="PROSITE" id="PS50105"/>
    </source>
</evidence>
<evidence type="ECO:0000313" key="2">
    <source>
        <dbReference type="Ensembl" id="ENSNMLP00000007198.1"/>
    </source>
</evidence>
<dbReference type="Proteomes" id="UP000694523">
    <property type="component" value="Unplaced"/>
</dbReference>
<dbReference type="Pfam" id="PF00536">
    <property type="entry name" value="SAM_1"/>
    <property type="match status" value="1"/>
</dbReference>
<dbReference type="Ensembl" id="ENSNMLT00000008197.1">
    <property type="protein sequence ID" value="ENSNMLP00000007198.1"/>
    <property type="gene ID" value="ENSNMLG00000005181.1"/>
</dbReference>
<dbReference type="PANTHER" id="PTHR46829:SF1">
    <property type="entry name" value="STERILE ALPHA MOTIF DOMAIN-CONTAINING PROTEIN 15"/>
    <property type="match status" value="1"/>
</dbReference>
<organism evidence="2 3">
    <name type="scientific">Neogobius melanostomus</name>
    <name type="common">round goby</name>
    <dbReference type="NCBI Taxonomy" id="47308"/>
    <lineage>
        <taxon>Eukaryota</taxon>
        <taxon>Metazoa</taxon>
        <taxon>Chordata</taxon>
        <taxon>Craniata</taxon>
        <taxon>Vertebrata</taxon>
        <taxon>Euteleostomi</taxon>
        <taxon>Actinopterygii</taxon>
        <taxon>Neopterygii</taxon>
        <taxon>Teleostei</taxon>
        <taxon>Neoteleostei</taxon>
        <taxon>Acanthomorphata</taxon>
        <taxon>Gobiaria</taxon>
        <taxon>Gobiiformes</taxon>
        <taxon>Gobioidei</taxon>
        <taxon>Gobiidae</taxon>
        <taxon>Benthophilinae</taxon>
        <taxon>Neogobiini</taxon>
        <taxon>Neogobius</taxon>
    </lineage>
</organism>
<dbReference type="AlphaFoldDB" id="A0A8C6SLZ4"/>
<dbReference type="SMART" id="SM00454">
    <property type="entry name" value="SAM"/>
    <property type="match status" value="1"/>
</dbReference>
<feature type="domain" description="SAM" evidence="1">
    <location>
        <begin position="23"/>
        <end position="86"/>
    </location>
</feature>
<protein>
    <recommendedName>
        <fullName evidence="1">SAM domain-containing protein</fullName>
    </recommendedName>
</protein>
<name>A0A8C6SLZ4_9GOBI</name>
<proteinExistence type="predicted"/>
<dbReference type="InterPro" id="IPR013761">
    <property type="entry name" value="SAM/pointed_sf"/>
</dbReference>